<dbReference type="InterPro" id="IPR004556">
    <property type="entry name" value="HemK-like"/>
</dbReference>
<dbReference type="GO" id="GO:0102559">
    <property type="term" value="F:peptide chain release factor N(5)-glutamine methyltransferase activity"/>
    <property type="evidence" value="ECO:0007669"/>
    <property type="project" value="UniProtKB-EC"/>
</dbReference>
<dbReference type="Gene3D" id="3.40.50.150">
    <property type="entry name" value="Vaccinia Virus protein VP39"/>
    <property type="match status" value="1"/>
</dbReference>
<dbReference type="GO" id="GO:0032259">
    <property type="term" value="P:methylation"/>
    <property type="evidence" value="ECO:0007669"/>
    <property type="project" value="UniProtKB-KW"/>
</dbReference>
<evidence type="ECO:0000256" key="4">
    <source>
        <dbReference type="ARBA" id="ARBA00048391"/>
    </source>
</evidence>
<evidence type="ECO:0000256" key="6">
    <source>
        <dbReference type="SAM" id="MobiDB-lite"/>
    </source>
</evidence>
<keyword evidence="1 5" id="KW-0489">Methyltransferase</keyword>
<protein>
    <recommendedName>
        <fullName evidence="5">Release factor glutamine methyltransferase</fullName>
        <shortName evidence="5">RF MTase</shortName>
        <ecNumber evidence="5">2.1.1.297</ecNumber>
    </recommendedName>
    <alternativeName>
        <fullName evidence="5">N5-glutamine methyltransferase PrmC</fullName>
    </alternativeName>
    <alternativeName>
        <fullName evidence="5">Protein-(glutamine-N5) MTase PrmC</fullName>
    </alternativeName>
    <alternativeName>
        <fullName evidence="5">Protein-glutamine N-methyltransferase PrmC</fullName>
    </alternativeName>
</protein>
<comment type="caution">
    <text evidence="5">Lacks conserved residue(s) required for the propagation of feature annotation.</text>
</comment>
<comment type="caution">
    <text evidence="9">The sequence shown here is derived from an EMBL/GenBank/DDBJ whole genome shotgun (WGS) entry which is preliminary data.</text>
</comment>
<gene>
    <name evidence="5 9" type="primary">prmC</name>
    <name evidence="9" type="ORF">CXU09_00960</name>
</gene>
<feature type="domain" description="Release factor glutamine methyltransferase N-terminal" evidence="8">
    <location>
        <begin position="26"/>
        <end position="96"/>
    </location>
</feature>
<comment type="function">
    <text evidence="5">Methylates the class 1 translation termination release factors RF1/PrfA and RF2/PrfB on the glutamine residue of the universally conserved GGQ motif.</text>
</comment>
<dbReference type="EC" id="2.1.1.297" evidence="5"/>
<organism evidence="9 10">
    <name type="scientific">Akkermansia muciniphila</name>
    <dbReference type="NCBI Taxonomy" id="239935"/>
    <lineage>
        <taxon>Bacteria</taxon>
        <taxon>Pseudomonadati</taxon>
        <taxon>Verrucomicrobiota</taxon>
        <taxon>Verrucomicrobiia</taxon>
        <taxon>Verrucomicrobiales</taxon>
        <taxon>Akkermansiaceae</taxon>
        <taxon>Akkermansia</taxon>
    </lineage>
</organism>
<feature type="binding site" evidence="5">
    <location>
        <position position="165"/>
    </location>
    <ligand>
        <name>S-adenosyl-L-methionine</name>
        <dbReference type="ChEBI" id="CHEBI:59789"/>
    </ligand>
</feature>
<dbReference type="SUPFAM" id="SSF53335">
    <property type="entry name" value="S-adenosyl-L-methionine-dependent methyltransferases"/>
    <property type="match status" value="1"/>
</dbReference>
<evidence type="ECO:0000256" key="5">
    <source>
        <dbReference type="HAMAP-Rule" id="MF_02126"/>
    </source>
</evidence>
<dbReference type="PANTHER" id="PTHR18895">
    <property type="entry name" value="HEMK METHYLTRANSFERASE"/>
    <property type="match status" value="1"/>
</dbReference>
<comment type="catalytic activity">
    <reaction evidence="4 5">
        <text>L-glutaminyl-[peptide chain release factor] + S-adenosyl-L-methionine = N(5)-methyl-L-glutaminyl-[peptide chain release factor] + S-adenosyl-L-homocysteine + H(+)</text>
        <dbReference type="Rhea" id="RHEA:42896"/>
        <dbReference type="Rhea" id="RHEA-COMP:10271"/>
        <dbReference type="Rhea" id="RHEA-COMP:10272"/>
        <dbReference type="ChEBI" id="CHEBI:15378"/>
        <dbReference type="ChEBI" id="CHEBI:30011"/>
        <dbReference type="ChEBI" id="CHEBI:57856"/>
        <dbReference type="ChEBI" id="CHEBI:59789"/>
        <dbReference type="ChEBI" id="CHEBI:61891"/>
        <dbReference type="EC" id="2.1.1.297"/>
    </reaction>
</comment>
<comment type="similarity">
    <text evidence="5">Belongs to the protein N5-glutamine methyltransferase family. PrmC subfamily.</text>
</comment>
<name>A0AAP8NN12_9BACT</name>
<dbReference type="InterPro" id="IPR029063">
    <property type="entry name" value="SAM-dependent_MTases_sf"/>
</dbReference>
<evidence type="ECO:0000313" key="10">
    <source>
        <dbReference type="Proteomes" id="UP000235914"/>
    </source>
</evidence>
<dbReference type="InterPro" id="IPR040758">
    <property type="entry name" value="PrmC_N"/>
</dbReference>
<evidence type="ECO:0000256" key="3">
    <source>
        <dbReference type="ARBA" id="ARBA00022691"/>
    </source>
</evidence>
<feature type="binding site" evidence="5">
    <location>
        <position position="231"/>
    </location>
    <ligand>
        <name>S-adenosyl-L-methionine</name>
        <dbReference type="ChEBI" id="CHEBI:59789"/>
    </ligand>
</feature>
<evidence type="ECO:0000256" key="1">
    <source>
        <dbReference type="ARBA" id="ARBA00022603"/>
    </source>
</evidence>
<keyword evidence="2 5" id="KW-0808">Transferase</keyword>
<feature type="domain" description="Methyltransferase small" evidence="7">
    <location>
        <begin position="124"/>
        <end position="202"/>
    </location>
</feature>
<evidence type="ECO:0000313" key="9">
    <source>
        <dbReference type="EMBL" id="PNC57672.1"/>
    </source>
</evidence>
<dbReference type="NCBIfam" id="TIGR00536">
    <property type="entry name" value="hemK_fam"/>
    <property type="match status" value="1"/>
</dbReference>
<feature type="binding site" evidence="5">
    <location>
        <begin position="140"/>
        <end position="144"/>
    </location>
    <ligand>
        <name>S-adenosyl-L-methionine</name>
        <dbReference type="ChEBI" id="CHEBI:59789"/>
    </ligand>
</feature>
<dbReference type="InterPro" id="IPR019874">
    <property type="entry name" value="RF_methyltr_PrmC"/>
</dbReference>
<dbReference type="AlphaFoldDB" id="A0AAP8NN12"/>
<keyword evidence="3 5" id="KW-0949">S-adenosyl-L-methionine</keyword>
<reference evidence="9 10" key="1">
    <citation type="journal article" date="2017" name="BMC Genomics">
        <title>Genome sequencing of 39 Akkermansia muciniphila isolates reveals its population structure, genomic and functional diverisity, and global distribution in mammalian gut microbiotas.</title>
        <authorList>
            <person name="Guo X."/>
            <person name="Li S."/>
            <person name="Zhang J."/>
            <person name="Wu F."/>
            <person name="Li X."/>
            <person name="Wu D."/>
            <person name="Zhang M."/>
            <person name="Ou Z."/>
            <person name="Jie Z."/>
            <person name="Yan Q."/>
            <person name="Li P."/>
            <person name="Yi J."/>
            <person name="Peng Y."/>
        </authorList>
    </citation>
    <scope>NUCLEOTIDE SEQUENCE [LARGE SCALE GENOMIC DNA]</scope>
    <source>
        <strain evidence="9 10">GP43</strain>
    </source>
</reference>
<evidence type="ECO:0000259" key="8">
    <source>
        <dbReference type="Pfam" id="PF17827"/>
    </source>
</evidence>
<feature type="region of interest" description="Disordered" evidence="6">
    <location>
        <begin position="199"/>
        <end position="218"/>
    </location>
</feature>
<dbReference type="InterPro" id="IPR007848">
    <property type="entry name" value="Small_mtfrase_dom"/>
</dbReference>
<dbReference type="CDD" id="cd02440">
    <property type="entry name" value="AdoMet_MTases"/>
    <property type="match status" value="1"/>
</dbReference>
<dbReference type="Pfam" id="PF05175">
    <property type="entry name" value="MTS"/>
    <property type="match status" value="1"/>
</dbReference>
<dbReference type="HAMAP" id="MF_02126">
    <property type="entry name" value="RF_methyltr_PrmC"/>
    <property type="match status" value="1"/>
</dbReference>
<dbReference type="PANTHER" id="PTHR18895:SF74">
    <property type="entry name" value="MTRF1L RELEASE FACTOR GLUTAMINE METHYLTRANSFERASE"/>
    <property type="match status" value="1"/>
</dbReference>
<dbReference type="Gene3D" id="1.10.8.10">
    <property type="entry name" value="DNA helicase RuvA subunit, C-terminal domain"/>
    <property type="match status" value="1"/>
</dbReference>
<proteinExistence type="inferred from homology"/>
<accession>A0AAP8NN12</accession>
<dbReference type="InterPro" id="IPR050320">
    <property type="entry name" value="N5-glutamine_MTase"/>
</dbReference>
<dbReference type="NCBIfam" id="TIGR03534">
    <property type="entry name" value="RF_mod_PrmC"/>
    <property type="match status" value="1"/>
</dbReference>
<dbReference type="Proteomes" id="UP000235914">
    <property type="component" value="Unassembled WGS sequence"/>
</dbReference>
<dbReference type="EMBL" id="PJKN01000001">
    <property type="protein sequence ID" value="PNC57672.1"/>
    <property type="molecule type" value="Genomic_DNA"/>
</dbReference>
<sequence>MRKCRNAWRRPECPNFLFPFMKTLLEVLQAGTDYLARQGCDEARATMQHLLAHVLHCNRTALYSQFDRPVEEAELAPLRELLKRRAAGEPLQHLLGVTEFFRRDFLTDARALIPRPETEELVEMVLKKIPDHPVRILDMGTGSGVIGVTLALELKERAGEVVLADISPQALDLALENAMRLGARVSTIQTNLFANIPQEKTDPYAEDADSAPEGEKEENGRNKLFDVIVANLPYIAEGEKLAPEVMKDPHTALFGGPKGWEIIERFLARARDYLNEDGFVALEIGYDQASVVTQIMDGYGYNYIEVLKDMSGVSRFPFGYR</sequence>
<dbReference type="Pfam" id="PF17827">
    <property type="entry name" value="PrmC_N"/>
    <property type="match status" value="1"/>
</dbReference>
<evidence type="ECO:0000259" key="7">
    <source>
        <dbReference type="Pfam" id="PF05175"/>
    </source>
</evidence>
<evidence type="ECO:0000256" key="2">
    <source>
        <dbReference type="ARBA" id="ARBA00022679"/>
    </source>
</evidence>